<evidence type="ECO:0000313" key="3">
    <source>
        <dbReference type="Proteomes" id="UP000297861"/>
    </source>
</evidence>
<dbReference type="EMBL" id="SOML01000001">
    <property type="protein sequence ID" value="TFD98708.1"/>
    <property type="molecule type" value="Genomic_DNA"/>
</dbReference>
<protein>
    <recommendedName>
        <fullName evidence="4">Gliding motility lipoprotein GldB</fullName>
    </recommendedName>
</protein>
<name>A0A4Y8L9H9_9BACT</name>
<dbReference type="Pfam" id="PF25594">
    <property type="entry name" value="GldB_lipo"/>
    <property type="match status" value="1"/>
</dbReference>
<evidence type="ECO:0008006" key="4">
    <source>
        <dbReference type="Google" id="ProtNLM"/>
    </source>
</evidence>
<dbReference type="RefSeq" id="WP_026625205.1">
    <property type="nucleotide sequence ID" value="NZ_JAWZLG010000034.1"/>
</dbReference>
<dbReference type="InterPro" id="IPR019853">
    <property type="entry name" value="GldB-like"/>
</dbReference>
<evidence type="ECO:0000313" key="2">
    <source>
        <dbReference type="EMBL" id="TFD98708.1"/>
    </source>
</evidence>
<gene>
    <name evidence="2" type="ORF">E2605_01080</name>
</gene>
<comment type="caution">
    <text evidence="2">The sequence shown here is derived from an EMBL/GenBank/DDBJ whole genome shotgun (WGS) entry which is preliminary data.</text>
</comment>
<accession>A0A4Y8L9H9</accession>
<feature type="signal peptide" evidence="1">
    <location>
        <begin position="1"/>
        <end position="21"/>
    </location>
</feature>
<sequence length="340" mass="39479">MKYAISFIFIFITLSSFNSCAGNTEKPHNKTYVQDQSILKIQRFDKDFHSYLANPTEEQYTILRTKYPNFLKAFGVVTVNLQDEELDNPVLFKQLMEPYFSNAALSKIYADALTLFSDLSTYELELTKANDLIKTYFRGKELPGLSIHVSGFKANTIVLDSIISVSTDKYLGKDYSGYKPFFESYQTIQMELKYIVRDFLKAWLMSEFRETNQRKDLLSEVIYQGKILYALNQLLPEWDESDILGYTEQQQEWCEEHAKDIWKMTIDHNYLFNSDSQVIQKYMEDAPYTAIISAESPGRVGLWLGLQIIKNYAKNTGHDLQSILLENNNQLLLKSAKYNP</sequence>
<dbReference type="OrthoDB" id="976022at2"/>
<feature type="chain" id="PRO_5021351207" description="Gliding motility lipoprotein GldB" evidence="1">
    <location>
        <begin position="22"/>
        <end position="340"/>
    </location>
</feature>
<keyword evidence="3" id="KW-1185">Reference proteome</keyword>
<dbReference type="AlphaFoldDB" id="A0A4Y8L9H9"/>
<evidence type="ECO:0000256" key="1">
    <source>
        <dbReference type="SAM" id="SignalP"/>
    </source>
</evidence>
<keyword evidence="1" id="KW-0732">Signal</keyword>
<proteinExistence type="predicted"/>
<reference evidence="2 3" key="1">
    <citation type="submission" date="2019-03" db="EMBL/GenBank/DDBJ databases">
        <title>San Antonio Military Medical Center submission to MRSN (WRAIR), pending publication.</title>
        <authorList>
            <person name="Blyth D.M."/>
            <person name="Mccarthy S.L."/>
            <person name="Schall S.E."/>
            <person name="Stam J.A."/>
            <person name="Ong A.C."/>
            <person name="Mcgann P.T."/>
        </authorList>
    </citation>
    <scope>NUCLEOTIDE SEQUENCE [LARGE SCALE GENOMIC DNA]</scope>
    <source>
        <strain evidence="2 3">MRSN571793</strain>
    </source>
</reference>
<dbReference type="Proteomes" id="UP000297861">
    <property type="component" value="Unassembled WGS sequence"/>
</dbReference>
<organism evidence="2 3">
    <name type="scientific">Dysgonomonas capnocytophagoides</name>
    <dbReference type="NCBI Taxonomy" id="45254"/>
    <lineage>
        <taxon>Bacteria</taxon>
        <taxon>Pseudomonadati</taxon>
        <taxon>Bacteroidota</taxon>
        <taxon>Bacteroidia</taxon>
        <taxon>Bacteroidales</taxon>
        <taxon>Dysgonomonadaceae</taxon>
        <taxon>Dysgonomonas</taxon>
    </lineage>
</organism>
<dbReference type="STRING" id="1121485.GCA_000426485_00984"/>